<dbReference type="Gene3D" id="1.20.1440.120">
    <property type="entry name" value="Recombination protein O, C-terminal domain"/>
    <property type="match status" value="1"/>
</dbReference>
<dbReference type="EMBL" id="JAJBZT010000001">
    <property type="protein sequence ID" value="MCB6182255.1"/>
    <property type="molecule type" value="Genomic_DNA"/>
</dbReference>
<evidence type="ECO:0000256" key="5">
    <source>
        <dbReference type="ARBA" id="ARBA00023204"/>
    </source>
</evidence>
<keyword evidence="5 7" id="KW-0234">DNA repair</keyword>
<dbReference type="Pfam" id="PF11967">
    <property type="entry name" value="RecO_N"/>
    <property type="match status" value="1"/>
</dbReference>
<evidence type="ECO:0000256" key="4">
    <source>
        <dbReference type="ARBA" id="ARBA00023172"/>
    </source>
</evidence>
<dbReference type="RefSeq" id="WP_227177816.1">
    <property type="nucleotide sequence ID" value="NZ_JAJBZT010000001.1"/>
</dbReference>
<comment type="function">
    <text evidence="7">Involved in DNA repair and RecF pathway recombination.</text>
</comment>
<dbReference type="InterPro" id="IPR022572">
    <property type="entry name" value="DNA_rep/recomb_RecO_N"/>
</dbReference>
<dbReference type="Proteomes" id="UP001165395">
    <property type="component" value="Unassembled WGS sequence"/>
</dbReference>
<dbReference type="InterPro" id="IPR012340">
    <property type="entry name" value="NA-bd_OB-fold"/>
</dbReference>
<proteinExistence type="inferred from homology"/>
<name>A0ABS8D243_9NEIS</name>
<evidence type="ECO:0000256" key="3">
    <source>
        <dbReference type="ARBA" id="ARBA00022763"/>
    </source>
</evidence>
<evidence type="ECO:0000313" key="10">
    <source>
        <dbReference type="Proteomes" id="UP001165395"/>
    </source>
</evidence>
<keyword evidence="10" id="KW-1185">Reference proteome</keyword>
<evidence type="ECO:0000256" key="2">
    <source>
        <dbReference type="ARBA" id="ARBA00021310"/>
    </source>
</evidence>
<dbReference type="InterPro" id="IPR042242">
    <property type="entry name" value="RecO_C"/>
</dbReference>
<dbReference type="Pfam" id="PF02565">
    <property type="entry name" value="RecO_C"/>
    <property type="match status" value="1"/>
</dbReference>
<accession>A0ABS8D243</accession>
<dbReference type="SUPFAM" id="SSF50249">
    <property type="entry name" value="Nucleic acid-binding proteins"/>
    <property type="match status" value="1"/>
</dbReference>
<comment type="caution">
    <text evidence="9">The sequence shown here is derived from an EMBL/GenBank/DDBJ whole genome shotgun (WGS) entry which is preliminary data.</text>
</comment>
<organism evidence="9 10">
    <name type="scientific">Leeia speluncae</name>
    <dbReference type="NCBI Taxonomy" id="2884804"/>
    <lineage>
        <taxon>Bacteria</taxon>
        <taxon>Pseudomonadati</taxon>
        <taxon>Pseudomonadota</taxon>
        <taxon>Betaproteobacteria</taxon>
        <taxon>Neisseriales</taxon>
        <taxon>Leeiaceae</taxon>
        <taxon>Leeia</taxon>
    </lineage>
</organism>
<feature type="domain" description="DNA replication/recombination mediator RecO N-terminal" evidence="8">
    <location>
        <begin position="11"/>
        <end position="81"/>
    </location>
</feature>
<evidence type="ECO:0000256" key="1">
    <source>
        <dbReference type="ARBA" id="ARBA00007452"/>
    </source>
</evidence>
<gene>
    <name evidence="7 9" type="primary">recO</name>
    <name evidence="9" type="ORF">LIN78_01620</name>
</gene>
<evidence type="ECO:0000256" key="7">
    <source>
        <dbReference type="HAMAP-Rule" id="MF_00201"/>
    </source>
</evidence>
<evidence type="ECO:0000313" key="9">
    <source>
        <dbReference type="EMBL" id="MCB6182255.1"/>
    </source>
</evidence>
<dbReference type="HAMAP" id="MF_00201">
    <property type="entry name" value="RecO"/>
    <property type="match status" value="1"/>
</dbReference>
<dbReference type="PANTHER" id="PTHR33991">
    <property type="entry name" value="DNA REPAIR PROTEIN RECO"/>
    <property type="match status" value="1"/>
</dbReference>
<keyword evidence="4 7" id="KW-0233">DNA recombination</keyword>
<protein>
    <recommendedName>
        <fullName evidence="2 7">DNA repair protein RecO</fullName>
    </recommendedName>
    <alternativeName>
        <fullName evidence="6 7">Recombination protein O</fullName>
    </alternativeName>
</protein>
<dbReference type="InterPro" id="IPR003717">
    <property type="entry name" value="RecO"/>
</dbReference>
<reference evidence="9" key="1">
    <citation type="submission" date="2021-10" db="EMBL/GenBank/DDBJ databases">
        <title>The complete genome sequence of Leeia sp. TBRC 13508.</title>
        <authorList>
            <person name="Charoenyingcharoen P."/>
            <person name="Yukphan P."/>
        </authorList>
    </citation>
    <scope>NUCLEOTIDE SEQUENCE</scope>
    <source>
        <strain evidence="9">TBRC 13508</strain>
    </source>
</reference>
<evidence type="ECO:0000256" key="6">
    <source>
        <dbReference type="ARBA" id="ARBA00033409"/>
    </source>
</evidence>
<sequence length="245" mass="28208">MHKKDGKVEAQKGYVIHTYPYKETSLILDVFTEQYGRVSIVARGARRPNSAIRSVLLPFQLLEFSWFGKSELKTLHKIEWCGGVRALAGNALISGYYLNELLIALLPKEDSIEPQFFWTYHHTVKSLADEIFEHSAIRYYELALLRSAGYGFHAVIEEHALPILPEKTYRYRYEYGIGLHDGVLTPLDFSITGELIQVLSKGDVIEKHLRKEARQFLAWLLKFALPEQHSLQSQVLIQKIYALQD</sequence>
<dbReference type="PANTHER" id="PTHR33991:SF1">
    <property type="entry name" value="DNA REPAIR PROTEIN RECO"/>
    <property type="match status" value="1"/>
</dbReference>
<comment type="similarity">
    <text evidence="1 7">Belongs to the RecO family.</text>
</comment>
<dbReference type="Gene3D" id="2.40.50.140">
    <property type="entry name" value="Nucleic acid-binding proteins"/>
    <property type="match status" value="1"/>
</dbReference>
<evidence type="ECO:0000259" key="8">
    <source>
        <dbReference type="Pfam" id="PF11967"/>
    </source>
</evidence>
<dbReference type="NCBIfam" id="TIGR00613">
    <property type="entry name" value="reco"/>
    <property type="match status" value="1"/>
</dbReference>
<keyword evidence="3 7" id="KW-0227">DNA damage</keyword>